<evidence type="ECO:0000256" key="3">
    <source>
        <dbReference type="ARBA" id="ARBA00022989"/>
    </source>
</evidence>
<evidence type="ECO:0000256" key="5">
    <source>
        <dbReference type="PROSITE-ProRule" id="PRU00205"/>
    </source>
</evidence>
<feature type="non-terminal residue" evidence="8">
    <location>
        <position position="120"/>
    </location>
</feature>
<organism evidence="8 9">
    <name type="scientific">Coptis chinensis</name>
    <dbReference type="NCBI Taxonomy" id="261450"/>
    <lineage>
        <taxon>Eukaryota</taxon>
        <taxon>Viridiplantae</taxon>
        <taxon>Streptophyta</taxon>
        <taxon>Embryophyta</taxon>
        <taxon>Tracheophyta</taxon>
        <taxon>Spermatophyta</taxon>
        <taxon>Magnoliopsida</taxon>
        <taxon>Ranunculales</taxon>
        <taxon>Ranunculaceae</taxon>
        <taxon>Coptidoideae</taxon>
        <taxon>Coptis</taxon>
    </lineage>
</organism>
<dbReference type="PANTHER" id="PTHR31898">
    <property type="entry name" value="TRANSMEMBRANE PROTEIN 136"/>
    <property type="match status" value="1"/>
</dbReference>
<dbReference type="InterPro" id="IPR006634">
    <property type="entry name" value="TLC-dom"/>
</dbReference>
<comment type="subcellular location">
    <subcellularLocation>
        <location evidence="1">Membrane</location>
        <topology evidence="1">Multi-pass membrane protein</topology>
    </subcellularLocation>
</comment>
<feature type="domain" description="TLC" evidence="7">
    <location>
        <begin position="29"/>
        <end position="120"/>
    </location>
</feature>
<dbReference type="AlphaFoldDB" id="A0A835MA42"/>
<name>A0A835MA42_9MAGN</name>
<evidence type="ECO:0000313" key="9">
    <source>
        <dbReference type="Proteomes" id="UP000631114"/>
    </source>
</evidence>
<keyword evidence="4 5" id="KW-0472">Membrane</keyword>
<evidence type="ECO:0000256" key="2">
    <source>
        <dbReference type="ARBA" id="ARBA00022692"/>
    </source>
</evidence>
<keyword evidence="9" id="KW-1185">Reference proteome</keyword>
<reference evidence="8 9" key="1">
    <citation type="submission" date="2020-10" db="EMBL/GenBank/DDBJ databases">
        <title>The Coptis chinensis genome and diversification of protoberbering-type alkaloids.</title>
        <authorList>
            <person name="Wang B."/>
            <person name="Shu S."/>
            <person name="Song C."/>
            <person name="Liu Y."/>
        </authorList>
    </citation>
    <scope>NUCLEOTIDE SEQUENCE [LARGE SCALE GENOMIC DNA]</scope>
    <source>
        <strain evidence="8">HL-2020</strain>
        <tissue evidence="8">Leaf</tissue>
    </source>
</reference>
<dbReference type="EMBL" id="JADFTS010000002">
    <property type="protein sequence ID" value="KAF9619404.1"/>
    <property type="molecule type" value="Genomic_DNA"/>
</dbReference>
<keyword evidence="3 6" id="KW-1133">Transmembrane helix</keyword>
<protein>
    <recommendedName>
        <fullName evidence="7">TLC domain-containing protein</fullName>
    </recommendedName>
</protein>
<sequence length="120" mass="13374">MEEYIVKMVLLGVVSWTVAFLLVRKIFPKLSFNSCNRIVSTIHATLAVTLATLSVQDWRCPACPLASRSSHWQMSTLAVSLAYLVYDLICCLFDKHVALDNSVHHLVSIIGLGAGLFYEM</sequence>
<evidence type="ECO:0000256" key="4">
    <source>
        <dbReference type="ARBA" id="ARBA00023136"/>
    </source>
</evidence>
<evidence type="ECO:0000313" key="8">
    <source>
        <dbReference type="EMBL" id="KAF9619404.1"/>
    </source>
</evidence>
<dbReference type="Proteomes" id="UP000631114">
    <property type="component" value="Unassembled WGS sequence"/>
</dbReference>
<evidence type="ECO:0000256" key="6">
    <source>
        <dbReference type="SAM" id="Phobius"/>
    </source>
</evidence>
<dbReference type="GO" id="GO:0016020">
    <property type="term" value="C:membrane"/>
    <property type="evidence" value="ECO:0007669"/>
    <property type="project" value="UniProtKB-SubCell"/>
</dbReference>
<accession>A0A835MA42</accession>
<dbReference type="OrthoDB" id="506011at2759"/>
<dbReference type="PANTHER" id="PTHR31898:SF1">
    <property type="entry name" value="TLC DOMAIN-CONTAINING PROTEIN 5"/>
    <property type="match status" value="1"/>
</dbReference>
<evidence type="ECO:0000256" key="1">
    <source>
        <dbReference type="ARBA" id="ARBA00004141"/>
    </source>
</evidence>
<comment type="caution">
    <text evidence="8">The sequence shown here is derived from an EMBL/GenBank/DDBJ whole genome shotgun (WGS) entry which is preliminary data.</text>
</comment>
<feature type="transmembrane region" description="Helical" evidence="6">
    <location>
        <begin position="6"/>
        <end position="23"/>
    </location>
</feature>
<dbReference type="Pfam" id="PF03798">
    <property type="entry name" value="TRAM_LAG1_CLN8"/>
    <property type="match status" value="1"/>
</dbReference>
<keyword evidence="2 5" id="KW-0812">Transmembrane</keyword>
<evidence type="ECO:0000259" key="7">
    <source>
        <dbReference type="PROSITE" id="PS50922"/>
    </source>
</evidence>
<proteinExistence type="predicted"/>
<gene>
    <name evidence="8" type="ORF">IFM89_006591</name>
</gene>
<dbReference type="InterPro" id="IPR042512">
    <property type="entry name" value="TLCD5"/>
</dbReference>
<dbReference type="PROSITE" id="PS50922">
    <property type="entry name" value="TLC"/>
    <property type="match status" value="1"/>
</dbReference>